<dbReference type="Pfam" id="PF13952">
    <property type="entry name" value="DUF4216"/>
    <property type="match status" value="1"/>
</dbReference>
<dbReference type="EMBL" id="KZ452008">
    <property type="protein sequence ID" value="PKA52265.1"/>
    <property type="molecule type" value="Genomic_DNA"/>
</dbReference>
<evidence type="ECO:0000259" key="1">
    <source>
        <dbReference type="Pfam" id="PF13952"/>
    </source>
</evidence>
<evidence type="ECO:0000313" key="3">
    <source>
        <dbReference type="Proteomes" id="UP000236161"/>
    </source>
</evidence>
<evidence type="ECO:0000313" key="2">
    <source>
        <dbReference type="EMBL" id="PKA52265.1"/>
    </source>
</evidence>
<dbReference type="Proteomes" id="UP000236161">
    <property type="component" value="Unassembled WGS sequence"/>
</dbReference>
<dbReference type="PANTHER" id="PTHR48258:SF9">
    <property type="entry name" value="OS01G0348150 PROTEIN"/>
    <property type="match status" value="1"/>
</dbReference>
<organism evidence="2 3">
    <name type="scientific">Apostasia shenzhenica</name>
    <dbReference type="NCBI Taxonomy" id="1088818"/>
    <lineage>
        <taxon>Eukaryota</taxon>
        <taxon>Viridiplantae</taxon>
        <taxon>Streptophyta</taxon>
        <taxon>Embryophyta</taxon>
        <taxon>Tracheophyta</taxon>
        <taxon>Spermatophyta</taxon>
        <taxon>Magnoliopsida</taxon>
        <taxon>Liliopsida</taxon>
        <taxon>Asparagales</taxon>
        <taxon>Orchidaceae</taxon>
        <taxon>Apostasioideae</taxon>
        <taxon>Apostasia</taxon>
    </lineage>
</organism>
<dbReference type="AlphaFoldDB" id="A0A2I0A9R4"/>
<proteinExistence type="predicted"/>
<accession>A0A2I0A9R4</accession>
<dbReference type="InterPro" id="IPR025312">
    <property type="entry name" value="DUF4216"/>
</dbReference>
<dbReference type="OrthoDB" id="1709318at2759"/>
<gene>
    <name evidence="2" type="ORF">AXF42_Ash010161</name>
</gene>
<reference evidence="2 3" key="1">
    <citation type="journal article" date="2017" name="Nature">
        <title>The Apostasia genome and the evolution of orchids.</title>
        <authorList>
            <person name="Zhang G.Q."/>
            <person name="Liu K.W."/>
            <person name="Li Z."/>
            <person name="Lohaus R."/>
            <person name="Hsiao Y.Y."/>
            <person name="Niu S.C."/>
            <person name="Wang J.Y."/>
            <person name="Lin Y.C."/>
            <person name="Xu Q."/>
            <person name="Chen L.J."/>
            <person name="Yoshida K."/>
            <person name="Fujiwara S."/>
            <person name="Wang Z.W."/>
            <person name="Zhang Y.Q."/>
            <person name="Mitsuda N."/>
            <person name="Wang M."/>
            <person name="Liu G.H."/>
            <person name="Pecoraro L."/>
            <person name="Huang H.X."/>
            <person name="Xiao X.J."/>
            <person name="Lin M."/>
            <person name="Wu X.Y."/>
            <person name="Wu W.L."/>
            <person name="Chen Y.Y."/>
            <person name="Chang S.B."/>
            <person name="Sakamoto S."/>
            <person name="Ohme-Takagi M."/>
            <person name="Yagi M."/>
            <person name="Zeng S.J."/>
            <person name="Shen C.Y."/>
            <person name="Yeh C.M."/>
            <person name="Luo Y.B."/>
            <person name="Tsai W.C."/>
            <person name="Van de Peer Y."/>
            <person name="Liu Z.J."/>
        </authorList>
    </citation>
    <scope>NUCLEOTIDE SEQUENCE [LARGE SCALE GENOMIC DNA]</scope>
    <source>
        <strain evidence="3">cv. Shenzhen</strain>
        <tissue evidence="2">Stem</tissue>
    </source>
</reference>
<sequence length="127" mass="14738">MVENYVAKEAVEFCTEYLHDVDPIGIPVNRNASEKYERGYYGVIEQIWELDYLDFRVSIFLCKWVDSNGGSKIDDMGFTLVNLNHVGYKDDCFILGNQLMSLCVVVVRNRAPISCEKWHDILKTIRH</sequence>
<feature type="domain" description="DUF4216" evidence="1">
    <location>
        <begin position="48"/>
        <end position="105"/>
    </location>
</feature>
<name>A0A2I0A9R4_9ASPA</name>
<protein>
    <recommendedName>
        <fullName evidence="1">DUF4216 domain-containing protein</fullName>
    </recommendedName>
</protein>
<dbReference type="PANTHER" id="PTHR48258">
    <property type="entry name" value="DUF4218 DOMAIN-CONTAINING PROTEIN-RELATED"/>
    <property type="match status" value="1"/>
</dbReference>
<keyword evidence="3" id="KW-1185">Reference proteome</keyword>